<dbReference type="SUPFAM" id="SSF47384">
    <property type="entry name" value="Homodimeric domain of signal transducing histidine kinase"/>
    <property type="match status" value="1"/>
</dbReference>
<dbReference type="InterPro" id="IPR003661">
    <property type="entry name" value="HisK_dim/P_dom"/>
</dbReference>
<dbReference type="PANTHER" id="PTHR43711">
    <property type="entry name" value="TWO-COMPONENT HISTIDINE KINASE"/>
    <property type="match status" value="1"/>
</dbReference>
<evidence type="ECO:0000256" key="5">
    <source>
        <dbReference type="ARBA" id="ARBA00022679"/>
    </source>
</evidence>
<keyword evidence="9" id="KW-1133">Transmembrane helix</keyword>
<evidence type="ECO:0000256" key="8">
    <source>
        <dbReference type="PROSITE-ProRule" id="PRU00169"/>
    </source>
</evidence>
<keyword evidence="7" id="KW-0902">Two-component regulatory system</keyword>
<evidence type="ECO:0000313" key="13">
    <source>
        <dbReference type="Proteomes" id="UP000475582"/>
    </source>
</evidence>
<dbReference type="Gene3D" id="3.40.50.2300">
    <property type="match status" value="1"/>
</dbReference>
<dbReference type="FunFam" id="3.30.565.10:FF:000006">
    <property type="entry name" value="Sensor histidine kinase WalK"/>
    <property type="match status" value="1"/>
</dbReference>
<feature type="transmembrane region" description="Helical" evidence="9">
    <location>
        <begin position="187"/>
        <end position="209"/>
    </location>
</feature>
<dbReference type="InterPro" id="IPR004358">
    <property type="entry name" value="Sig_transdc_His_kin-like_C"/>
</dbReference>
<dbReference type="SMART" id="SM00388">
    <property type="entry name" value="HisKA"/>
    <property type="match status" value="1"/>
</dbReference>
<keyword evidence="9" id="KW-0472">Membrane</keyword>
<name>A0A6L6PNZ4_9BURK</name>
<evidence type="ECO:0000256" key="3">
    <source>
        <dbReference type="ARBA" id="ARBA00012438"/>
    </source>
</evidence>
<sequence>MKRAALYWRNWSLTVKGVAIIAAALATLVGSAATSYKLERQTAEAMAEMQRTLKVQRDIQLLHALIAEAATGVRGYLLTGVDDFLNPYRAAQEKLPAAMADLQQNSRDPEQRARLDVLLPLVRKKLVGLEALRQQYDARPEQLRASLLAGRQILNQLREGIGALNARESLLVEQRTAAVREALRRNVLMNLITIVIGLAGALAMLLFTLRVVRRVRVSAENAERLVNDQPLLPTGVASDELGQLADRLHHASVLLARRAAEAQAASVAKSEFLSRTSHELRTPLNAILGFAQLLEDDLSASQDRQHAQHIARAGKHLLALIDDVLDVARVEAGQLAITTAPVLVAPVLREALALLQPLAAKHQVRLPRQDDDGGLAVLADRQRLMQIVLNLLSNAIKYNRAGGEVRITTGAQDGQVAIAIGDEGAGIAAGMQERLFTPFDRLGAERGKTEGVGLGLAVSRSLAEAMGGSLSADSLAGKGSVFTVRLPLATQEVHEPLAAPDAQTAPAAAEPAGMPTILCIDSDASSLALMETLMSRRPGWRFVAARSVAEGWALAAPRAPDVLLLDAQLADQATLARWRGDATLAQVPLVLLGGDGAALAADAGHLKKPLDLPEFFALLDRMIK</sequence>
<dbReference type="EC" id="2.7.13.3" evidence="3"/>
<evidence type="ECO:0000259" key="10">
    <source>
        <dbReference type="PROSITE" id="PS50109"/>
    </source>
</evidence>
<dbReference type="InterPro" id="IPR007891">
    <property type="entry name" value="CHASE3"/>
</dbReference>
<evidence type="ECO:0000256" key="2">
    <source>
        <dbReference type="ARBA" id="ARBA00004429"/>
    </source>
</evidence>
<gene>
    <name evidence="12" type="ORF">GM676_25115</name>
</gene>
<dbReference type="Gene3D" id="3.30.565.10">
    <property type="entry name" value="Histidine kinase-like ATPase, C-terminal domain"/>
    <property type="match status" value="1"/>
</dbReference>
<keyword evidence="9" id="KW-0812">Transmembrane</keyword>
<accession>A0A6L6PNZ4</accession>
<dbReference type="InterPro" id="IPR003594">
    <property type="entry name" value="HATPase_dom"/>
</dbReference>
<keyword evidence="6" id="KW-0418">Kinase</keyword>
<evidence type="ECO:0000256" key="7">
    <source>
        <dbReference type="ARBA" id="ARBA00023012"/>
    </source>
</evidence>
<feature type="modified residue" description="4-aspartylphosphate" evidence="8">
    <location>
        <position position="566"/>
    </location>
</feature>
<dbReference type="EMBL" id="WNKY01000042">
    <property type="protein sequence ID" value="MTV40848.1"/>
    <property type="molecule type" value="Genomic_DNA"/>
</dbReference>
<dbReference type="Pfam" id="PF02518">
    <property type="entry name" value="HATPase_c"/>
    <property type="match status" value="1"/>
</dbReference>
<dbReference type="CDD" id="cd00082">
    <property type="entry name" value="HisKA"/>
    <property type="match status" value="1"/>
</dbReference>
<evidence type="ECO:0000313" key="12">
    <source>
        <dbReference type="EMBL" id="MTV40848.1"/>
    </source>
</evidence>
<dbReference type="Proteomes" id="UP000475582">
    <property type="component" value="Unassembled WGS sequence"/>
</dbReference>
<dbReference type="Gene3D" id="1.10.287.130">
    <property type="match status" value="1"/>
</dbReference>
<dbReference type="InterPro" id="IPR036097">
    <property type="entry name" value="HisK_dim/P_sf"/>
</dbReference>
<evidence type="ECO:0000259" key="11">
    <source>
        <dbReference type="PROSITE" id="PS50110"/>
    </source>
</evidence>
<dbReference type="InterPro" id="IPR005467">
    <property type="entry name" value="His_kinase_dom"/>
</dbReference>
<evidence type="ECO:0000256" key="9">
    <source>
        <dbReference type="SAM" id="Phobius"/>
    </source>
</evidence>
<keyword evidence="13" id="KW-1185">Reference proteome</keyword>
<comment type="caution">
    <text evidence="12">The sequence shown here is derived from an EMBL/GenBank/DDBJ whole genome shotgun (WGS) entry which is preliminary data.</text>
</comment>
<keyword evidence="5" id="KW-0808">Transferase</keyword>
<feature type="domain" description="Response regulatory" evidence="11">
    <location>
        <begin position="516"/>
        <end position="623"/>
    </location>
</feature>
<dbReference type="CDD" id="cd19410">
    <property type="entry name" value="HK9-like_sensor"/>
    <property type="match status" value="1"/>
</dbReference>
<dbReference type="SUPFAM" id="SSF55874">
    <property type="entry name" value="ATPase domain of HSP90 chaperone/DNA topoisomerase II/histidine kinase"/>
    <property type="match status" value="1"/>
</dbReference>
<dbReference type="Pfam" id="PF05227">
    <property type="entry name" value="CHASE3"/>
    <property type="match status" value="1"/>
</dbReference>
<dbReference type="InterPro" id="IPR001789">
    <property type="entry name" value="Sig_transdc_resp-reg_receiver"/>
</dbReference>
<evidence type="ECO:0000256" key="4">
    <source>
        <dbReference type="ARBA" id="ARBA00022553"/>
    </source>
</evidence>
<dbReference type="PROSITE" id="PS50110">
    <property type="entry name" value="RESPONSE_REGULATORY"/>
    <property type="match status" value="1"/>
</dbReference>
<dbReference type="SMART" id="SM00387">
    <property type="entry name" value="HATPase_c"/>
    <property type="match status" value="1"/>
</dbReference>
<dbReference type="PANTHER" id="PTHR43711:SF26">
    <property type="entry name" value="SENSOR HISTIDINE KINASE RCSC"/>
    <property type="match status" value="1"/>
</dbReference>
<proteinExistence type="predicted"/>
<organism evidence="12 13">
    <name type="scientific">Duganella radicis</name>
    <dbReference type="NCBI Taxonomy" id="551988"/>
    <lineage>
        <taxon>Bacteria</taxon>
        <taxon>Pseudomonadati</taxon>
        <taxon>Pseudomonadota</taxon>
        <taxon>Betaproteobacteria</taxon>
        <taxon>Burkholderiales</taxon>
        <taxon>Oxalobacteraceae</taxon>
        <taxon>Telluria group</taxon>
        <taxon>Duganella</taxon>
    </lineage>
</organism>
<dbReference type="PROSITE" id="PS50109">
    <property type="entry name" value="HIS_KIN"/>
    <property type="match status" value="1"/>
</dbReference>
<evidence type="ECO:0000256" key="6">
    <source>
        <dbReference type="ARBA" id="ARBA00022777"/>
    </source>
</evidence>
<dbReference type="InterPro" id="IPR050736">
    <property type="entry name" value="Sensor_HK_Regulatory"/>
</dbReference>
<dbReference type="PRINTS" id="PR00344">
    <property type="entry name" value="BCTRLSENSOR"/>
</dbReference>
<feature type="domain" description="Histidine kinase" evidence="10">
    <location>
        <begin position="275"/>
        <end position="490"/>
    </location>
</feature>
<keyword evidence="4 8" id="KW-0597">Phosphoprotein</keyword>
<dbReference type="SUPFAM" id="SSF52172">
    <property type="entry name" value="CheY-like"/>
    <property type="match status" value="1"/>
</dbReference>
<dbReference type="OrthoDB" id="6114847at2"/>
<comment type="catalytic activity">
    <reaction evidence="1">
        <text>ATP + protein L-histidine = ADP + protein N-phospho-L-histidine.</text>
        <dbReference type="EC" id="2.7.13.3"/>
    </reaction>
</comment>
<reference evidence="12 13" key="1">
    <citation type="submission" date="2019-11" db="EMBL/GenBank/DDBJ databases">
        <title>Type strains purchased from KCTC, JCM and DSMZ.</title>
        <authorList>
            <person name="Lu H."/>
        </authorList>
    </citation>
    <scope>NUCLEOTIDE SEQUENCE [LARGE SCALE GENOMIC DNA]</scope>
    <source>
        <strain evidence="12 13">KCTC 22382</strain>
    </source>
</reference>
<dbReference type="GO" id="GO:0000155">
    <property type="term" value="F:phosphorelay sensor kinase activity"/>
    <property type="evidence" value="ECO:0007669"/>
    <property type="project" value="InterPro"/>
</dbReference>
<comment type="subcellular location">
    <subcellularLocation>
        <location evidence="2">Cell inner membrane</location>
        <topology evidence="2">Multi-pass membrane protein</topology>
    </subcellularLocation>
</comment>
<protein>
    <recommendedName>
        <fullName evidence="3">histidine kinase</fullName>
        <ecNumber evidence="3">2.7.13.3</ecNumber>
    </recommendedName>
</protein>
<dbReference type="AlphaFoldDB" id="A0A6L6PNZ4"/>
<dbReference type="RefSeq" id="WP_155466945.1">
    <property type="nucleotide sequence ID" value="NZ_WNKY01000042.1"/>
</dbReference>
<dbReference type="InterPro" id="IPR036890">
    <property type="entry name" value="HATPase_C_sf"/>
</dbReference>
<dbReference type="Pfam" id="PF00512">
    <property type="entry name" value="HisKA"/>
    <property type="match status" value="1"/>
</dbReference>
<evidence type="ECO:0000256" key="1">
    <source>
        <dbReference type="ARBA" id="ARBA00000085"/>
    </source>
</evidence>
<dbReference type="GO" id="GO:0005886">
    <property type="term" value="C:plasma membrane"/>
    <property type="evidence" value="ECO:0007669"/>
    <property type="project" value="UniProtKB-SubCell"/>
</dbReference>
<dbReference type="InterPro" id="IPR011006">
    <property type="entry name" value="CheY-like_superfamily"/>
</dbReference>